<dbReference type="KEGG" id="msm:MSMEG_5958"/>
<dbReference type="STRING" id="246196.MSMEG_5958"/>
<accession>A0R4U6</accession>
<feature type="transmembrane region" description="Helical" evidence="2">
    <location>
        <begin position="14"/>
        <end position="32"/>
    </location>
</feature>
<keyword evidence="2" id="KW-1133">Transmembrane helix</keyword>
<feature type="compositionally biased region" description="Polar residues" evidence="1">
    <location>
        <begin position="229"/>
        <end position="246"/>
    </location>
</feature>
<dbReference type="eggNOG" id="COG3206">
    <property type="taxonomic scope" value="Bacteria"/>
</dbReference>
<evidence type="ECO:0000313" key="3">
    <source>
        <dbReference type="EMBL" id="ABK69989.1"/>
    </source>
</evidence>
<dbReference type="AlphaFoldDB" id="A0R4U6"/>
<dbReference type="GeneID" id="93460593"/>
<organism evidence="3 4">
    <name type="scientific">Mycolicibacterium smegmatis (strain ATCC 700084 / mc(2)155)</name>
    <name type="common">Mycobacterium smegmatis</name>
    <dbReference type="NCBI Taxonomy" id="246196"/>
    <lineage>
        <taxon>Bacteria</taxon>
        <taxon>Bacillati</taxon>
        <taxon>Actinomycetota</taxon>
        <taxon>Actinomycetes</taxon>
        <taxon>Mycobacteriales</taxon>
        <taxon>Mycobacteriaceae</taxon>
        <taxon>Mycolicibacterium</taxon>
    </lineage>
</organism>
<feature type="region of interest" description="Disordered" evidence="1">
    <location>
        <begin position="212"/>
        <end position="246"/>
    </location>
</feature>
<dbReference type="EMBL" id="CP000480">
    <property type="protein sequence ID" value="ABK69989.1"/>
    <property type="molecule type" value="Genomic_DNA"/>
</dbReference>
<keyword evidence="4" id="KW-1185">Reference proteome</keyword>
<feature type="transmembrane region" description="Helical" evidence="2">
    <location>
        <begin position="185"/>
        <end position="206"/>
    </location>
</feature>
<dbReference type="PaxDb" id="246196-MSMEI_5798"/>
<gene>
    <name evidence="3" type="ordered locus">MSMEG_5958</name>
</gene>
<evidence type="ECO:0008006" key="5">
    <source>
        <dbReference type="Google" id="ProtNLM"/>
    </source>
</evidence>
<keyword evidence="2" id="KW-0472">Membrane</keyword>
<evidence type="ECO:0000313" key="4">
    <source>
        <dbReference type="Proteomes" id="UP000000757"/>
    </source>
</evidence>
<keyword evidence="2" id="KW-0812">Transmembrane</keyword>
<sequence length="246" mass="26469">MDLFDVVRSCFRRWYVFVPLLAIVTWLSYSTYNSVQPVYYSNAVIGLAAPSSRIDNAVQGVPVPRNGLLDVGGASLIANMTALGLKEPAVVDKVVASGGIPDYDARMFPSPANMQQLPLVMIEATDADEEAVSITMQLVTAQAEETLRNLQQQAQVPDAQMVRPFMVSPPSTPAAGMPARTRSTIAIFVAGFGITVVVTVLFDVVASRIGRRRKASHGPEPIRADHASDTPSTNGQPIRSTEVNQT</sequence>
<protein>
    <recommendedName>
        <fullName evidence="5">Chain length determinant protein</fullName>
    </recommendedName>
</protein>
<dbReference type="Proteomes" id="UP000000757">
    <property type="component" value="Chromosome"/>
</dbReference>
<proteinExistence type="predicted"/>
<dbReference type="KEGG" id="msb:LJ00_29465"/>
<evidence type="ECO:0000256" key="2">
    <source>
        <dbReference type="SAM" id="Phobius"/>
    </source>
</evidence>
<name>A0R4U6_MYCS2</name>
<dbReference type="OrthoDB" id="3695950at2"/>
<reference evidence="3 4" key="1">
    <citation type="submission" date="2006-10" db="EMBL/GenBank/DDBJ databases">
        <authorList>
            <person name="Fleischmann R.D."/>
            <person name="Dodson R.J."/>
            <person name="Haft D.H."/>
            <person name="Merkel J.S."/>
            <person name="Nelson W.C."/>
            <person name="Fraser C.M."/>
        </authorList>
    </citation>
    <scope>NUCLEOTIDE SEQUENCE [LARGE SCALE GENOMIC DNA]</scope>
    <source>
        <strain evidence="4">ATCC 700084 / mc(2)155</strain>
    </source>
</reference>
<evidence type="ECO:0000256" key="1">
    <source>
        <dbReference type="SAM" id="MobiDB-lite"/>
    </source>
</evidence>
<dbReference type="PATRIC" id="fig|246196.19.peg.5797"/>
<dbReference type="RefSeq" id="WP_011730923.1">
    <property type="nucleotide sequence ID" value="NC_008596.1"/>
</dbReference>